<protein>
    <submittedName>
        <fullName evidence="3">MATE family efflux transporter</fullName>
    </submittedName>
</protein>
<feature type="transmembrane region" description="Helical" evidence="2">
    <location>
        <begin position="431"/>
        <end position="449"/>
    </location>
</feature>
<proteinExistence type="predicted"/>
<feature type="transmembrane region" description="Helical" evidence="2">
    <location>
        <begin position="27"/>
        <end position="46"/>
    </location>
</feature>
<reference evidence="3 4" key="1">
    <citation type="submission" date="2023-01" db="EMBL/GenBank/DDBJ databases">
        <authorList>
            <person name="Yoon J.-W."/>
        </authorList>
    </citation>
    <scope>NUCLEOTIDE SEQUENCE [LARGE SCALE GENOMIC DNA]</scope>
    <source>
        <strain evidence="3 4">KMU-50</strain>
    </source>
</reference>
<dbReference type="RefSeq" id="WP_271053407.1">
    <property type="nucleotide sequence ID" value="NZ_JAQIIO010000003.1"/>
</dbReference>
<keyword evidence="1" id="KW-0813">Transport</keyword>
<feature type="transmembrane region" description="Helical" evidence="2">
    <location>
        <begin position="368"/>
        <end position="393"/>
    </location>
</feature>
<dbReference type="NCBIfam" id="TIGR00797">
    <property type="entry name" value="matE"/>
    <property type="match status" value="1"/>
</dbReference>
<feature type="transmembrane region" description="Helical" evidence="2">
    <location>
        <begin position="76"/>
        <end position="96"/>
    </location>
</feature>
<dbReference type="Pfam" id="PF01554">
    <property type="entry name" value="MatE"/>
    <property type="match status" value="2"/>
</dbReference>
<comment type="caution">
    <text evidence="3">The sequence shown here is derived from an EMBL/GenBank/DDBJ whole genome shotgun (WGS) entry which is preliminary data.</text>
</comment>
<name>A0ABT4VZW5_9RHOB</name>
<feature type="transmembrane region" description="Helical" evidence="2">
    <location>
        <begin position="148"/>
        <end position="165"/>
    </location>
</feature>
<evidence type="ECO:0000313" key="4">
    <source>
        <dbReference type="Proteomes" id="UP001528040"/>
    </source>
</evidence>
<keyword evidence="2" id="KW-1133">Transmembrane helix</keyword>
<feature type="transmembrane region" description="Helical" evidence="2">
    <location>
        <begin position="327"/>
        <end position="348"/>
    </location>
</feature>
<keyword evidence="4" id="KW-1185">Reference proteome</keyword>
<dbReference type="PANTHER" id="PTHR43298">
    <property type="entry name" value="MULTIDRUG RESISTANCE PROTEIN NORM-RELATED"/>
    <property type="match status" value="1"/>
</dbReference>
<evidence type="ECO:0000256" key="1">
    <source>
        <dbReference type="ARBA" id="ARBA00022448"/>
    </source>
</evidence>
<feature type="transmembrane region" description="Helical" evidence="2">
    <location>
        <begin position="405"/>
        <end position="425"/>
    </location>
</feature>
<gene>
    <name evidence="3" type="ORF">O2N63_06370</name>
</gene>
<dbReference type="InterPro" id="IPR050222">
    <property type="entry name" value="MATE_MdtK"/>
</dbReference>
<feature type="transmembrane region" description="Helical" evidence="2">
    <location>
        <begin position="108"/>
        <end position="128"/>
    </location>
</feature>
<feature type="transmembrane region" description="Helical" evidence="2">
    <location>
        <begin position="213"/>
        <end position="232"/>
    </location>
</feature>
<keyword evidence="2" id="KW-0472">Membrane</keyword>
<keyword evidence="2" id="KW-0812">Transmembrane</keyword>
<sequence>MSLLDLVPFSRPGMSQRITATLRNSQIPSILSLSLPIAGVCLANMAMSITDTVMAMGFGTKALAAIAVGADFYSIAFYLLTGLIAGIAPAYAAASAGGRESDLRKLRTVGWVVSLIPAFAVFPVIWFAPVYLSFIGIDTSILETGAGYMRAMAITLIPMCMLCFLRMRLTAVEKPGAILRVTLTSVPVNAGLNYLFMYGFLGWSGLGVTGAGIASIVTACFMVSMLAIMAHAHGDRGLALSIDWAVVRETIRIGLPISIMTLAELGVYMGSTLFIAGFGPEATAAHALTLRIAGVAYALIAGLSQASTVRMARSFAEGGKMLKKETVRASGFVALGSGIFLPAPLILAALASQSALPAVGLSPEATEIAFWLLIVLAATEIIEPMGCAASGLLRGCNDTKVPMYFALLGNWAVGVPIGLILSMPFGMGAVGVWIGLLVGLSTAAVPTIARVRHHI</sequence>
<feature type="transmembrane region" description="Helical" evidence="2">
    <location>
        <begin position="284"/>
        <end position="306"/>
    </location>
</feature>
<accession>A0ABT4VZW5</accession>
<organism evidence="3 4">
    <name type="scientific">Aliiroseovarius salicola</name>
    <dbReference type="NCBI Taxonomy" id="3009082"/>
    <lineage>
        <taxon>Bacteria</taxon>
        <taxon>Pseudomonadati</taxon>
        <taxon>Pseudomonadota</taxon>
        <taxon>Alphaproteobacteria</taxon>
        <taxon>Rhodobacterales</taxon>
        <taxon>Paracoccaceae</taxon>
        <taxon>Aliiroseovarius</taxon>
    </lineage>
</organism>
<dbReference type="EMBL" id="JAQIIO010000003">
    <property type="protein sequence ID" value="MDA5093709.1"/>
    <property type="molecule type" value="Genomic_DNA"/>
</dbReference>
<evidence type="ECO:0000256" key="2">
    <source>
        <dbReference type="SAM" id="Phobius"/>
    </source>
</evidence>
<feature type="transmembrane region" description="Helical" evidence="2">
    <location>
        <begin position="177"/>
        <end position="201"/>
    </location>
</feature>
<dbReference type="Proteomes" id="UP001528040">
    <property type="component" value="Unassembled WGS sequence"/>
</dbReference>
<dbReference type="PANTHER" id="PTHR43298:SF2">
    <property type="entry name" value="FMN_FAD EXPORTER YEEO-RELATED"/>
    <property type="match status" value="1"/>
</dbReference>
<feature type="transmembrane region" description="Helical" evidence="2">
    <location>
        <begin position="253"/>
        <end position="278"/>
    </location>
</feature>
<evidence type="ECO:0000313" key="3">
    <source>
        <dbReference type="EMBL" id="MDA5093709.1"/>
    </source>
</evidence>
<dbReference type="InterPro" id="IPR002528">
    <property type="entry name" value="MATE_fam"/>
</dbReference>